<feature type="domain" description="Glycosyltransferase 2-like" evidence="1">
    <location>
        <begin position="6"/>
        <end position="112"/>
    </location>
</feature>
<evidence type="ECO:0000313" key="3">
    <source>
        <dbReference type="Proteomes" id="UP000502681"/>
    </source>
</evidence>
<dbReference type="SUPFAM" id="SSF53448">
    <property type="entry name" value="Nucleotide-diphospho-sugar transferases"/>
    <property type="match status" value="1"/>
</dbReference>
<reference evidence="2 3" key="1">
    <citation type="submission" date="2019-04" db="EMBL/GenBank/DDBJ databases">
        <title>Whole Genome Sequencing of Pectobacterium punjabense SS95.</title>
        <authorList>
            <person name="Sarfraz S."/>
            <person name="Oulghazi S."/>
            <person name="Roques C."/>
            <person name="Vandecasteele C."/>
            <person name="Faure D."/>
        </authorList>
    </citation>
    <scope>NUCLEOTIDE SEQUENCE [LARGE SCALE GENOMIC DNA]</scope>
    <source>
        <strain evidence="2 3">SS95</strain>
    </source>
</reference>
<organism evidence="2 3">
    <name type="scientific">Pectobacterium punjabense</name>
    <dbReference type="NCBI Taxonomy" id="2108399"/>
    <lineage>
        <taxon>Bacteria</taxon>
        <taxon>Pseudomonadati</taxon>
        <taxon>Pseudomonadota</taxon>
        <taxon>Gammaproteobacteria</taxon>
        <taxon>Enterobacterales</taxon>
        <taxon>Pectobacteriaceae</taxon>
        <taxon>Pectobacterium</taxon>
    </lineage>
</organism>
<dbReference type="CDD" id="cd04196">
    <property type="entry name" value="GT_2_like_d"/>
    <property type="match status" value="1"/>
</dbReference>
<dbReference type="EMBL" id="CP038498">
    <property type="protein sequence ID" value="QJA19726.1"/>
    <property type="molecule type" value="Genomic_DNA"/>
</dbReference>
<evidence type="ECO:0000313" key="2">
    <source>
        <dbReference type="EMBL" id="QJA19726.1"/>
    </source>
</evidence>
<evidence type="ECO:0000259" key="1">
    <source>
        <dbReference type="Pfam" id="PF00535"/>
    </source>
</evidence>
<dbReference type="Gene3D" id="3.90.550.10">
    <property type="entry name" value="Spore Coat Polysaccharide Biosynthesis Protein SpsA, Chain A"/>
    <property type="match status" value="1"/>
</dbReference>
<protein>
    <submittedName>
        <fullName evidence="2">Glycosyltransferase family 2 protein</fullName>
    </submittedName>
</protein>
<dbReference type="PANTHER" id="PTHR22916">
    <property type="entry name" value="GLYCOSYLTRANSFERASE"/>
    <property type="match status" value="1"/>
</dbReference>
<proteinExistence type="predicted"/>
<name>A0ABX6L095_9GAMM</name>
<dbReference type="InterPro" id="IPR029044">
    <property type="entry name" value="Nucleotide-diphossugar_trans"/>
</dbReference>
<dbReference type="Pfam" id="PF00535">
    <property type="entry name" value="Glycos_transf_2"/>
    <property type="match status" value="1"/>
</dbReference>
<dbReference type="Proteomes" id="UP000502681">
    <property type="component" value="Chromosome"/>
</dbReference>
<dbReference type="InterPro" id="IPR001173">
    <property type="entry name" value="Glyco_trans_2-like"/>
</dbReference>
<gene>
    <name evidence="2" type="ORF">E2566_07200</name>
</gene>
<dbReference type="GeneID" id="90762726"/>
<keyword evidence="3" id="KW-1185">Reference proteome</keyword>
<accession>A0ABX6L095</accession>
<dbReference type="RefSeq" id="WP_107169874.1">
    <property type="nucleotide sequence ID" value="NZ_CP038498.1"/>
</dbReference>
<dbReference type="PANTHER" id="PTHR22916:SF3">
    <property type="entry name" value="UDP-GLCNAC:BETAGAL BETA-1,3-N-ACETYLGLUCOSAMINYLTRANSFERASE-LIKE PROTEIN 1"/>
    <property type="match status" value="1"/>
</dbReference>
<sequence>MVSIDIAMATYNGEKYIVEQINSIINQTVGNWRLYISDDASLDNTVGLIKQLALVDDRIILINDERQGGVLSNFNRVLEATKADYVFLADQDDVWPENRIELLLDEIQKKDKNRSRPVMLYSDLELVDKDLNTISESFYKSCKINPRENIDPINLLWKCSVYGCTTVFNRALLDKCLPIPDGITMHDNWLALNAAAENGLFYFDKITIKYRQHDNNVVGGGRKSLIKRIRSSLDSFGRISKSKAKIKRMLFEIKKIKNNDVFYLVELDGIKSICFSFRYIFLSLFRDKKMLTFFTFIVFLVR</sequence>